<reference evidence="1 2" key="1">
    <citation type="submission" date="2020-08" db="EMBL/GenBank/DDBJ databases">
        <title>Novel species isolated from subtropical streams in China.</title>
        <authorList>
            <person name="Lu H."/>
        </authorList>
    </citation>
    <scope>NUCLEOTIDE SEQUENCE [LARGE SCALE GENOMIC DNA]</scope>
    <source>
        <strain evidence="1 2">CY18W</strain>
    </source>
</reference>
<dbReference type="Proteomes" id="UP000650424">
    <property type="component" value="Unassembled WGS sequence"/>
</dbReference>
<organism evidence="1 2">
    <name type="scientific">Undibacterium hunanense</name>
    <dbReference type="NCBI Taxonomy" id="2762292"/>
    <lineage>
        <taxon>Bacteria</taxon>
        <taxon>Pseudomonadati</taxon>
        <taxon>Pseudomonadota</taxon>
        <taxon>Betaproteobacteria</taxon>
        <taxon>Burkholderiales</taxon>
        <taxon>Oxalobacteraceae</taxon>
        <taxon>Undibacterium</taxon>
    </lineage>
</organism>
<evidence type="ECO:0000313" key="1">
    <source>
        <dbReference type="EMBL" id="MBC3919150.1"/>
    </source>
</evidence>
<protein>
    <submittedName>
        <fullName evidence="1">Uncharacterized protein</fullName>
    </submittedName>
</protein>
<keyword evidence="2" id="KW-1185">Reference proteome</keyword>
<comment type="caution">
    <text evidence="1">The sequence shown here is derived from an EMBL/GenBank/DDBJ whole genome shotgun (WGS) entry which is preliminary data.</text>
</comment>
<proteinExistence type="predicted"/>
<sequence length="336" mass="33396">MAWVVTAVVAAFEVTTVATVLTAISAVGMATTVVGAVTGNKNLMKIGGEISMVGGIGSLVNAGIGALGAAGADVAAGQIGAEAASQAAGDAATDAASDALGDSVSDAVSDGLAGGLDSAELIPNDYSKISGIADTTPGTPGSDIVGSDLAGKDLIGNQATVAGADTANTVAQTTPINTAPMQPPPIDDAITGAPVDDVLNPASGTNGLRQPGLQFNTNGTVNTTTSNKFAVAGEDLAGGLDSGELIPNDYSKIQGVVPGSGTPQNQSFLDKLGSKWDSLSPGQKMDFAKMALSIPGSIQNQRNQQAALDIQRQKLAQTSYGSDVPRFGIINSVRRT</sequence>
<dbReference type="EMBL" id="JACOGF010000008">
    <property type="protein sequence ID" value="MBC3919150.1"/>
    <property type="molecule type" value="Genomic_DNA"/>
</dbReference>
<evidence type="ECO:0000313" key="2">
    <source>
        <dbReference type="Proteomes" id="UP000650424"/>
    </source>
</evidence>
<name>A0ABR6ZTG6_9BURK</name>
<dbReference type="RefSeq" id="WP_186948413.1">
    <property type="nucleotide sequence ID" value="NZ_JACOGF010000008.1"/>
</dbReference>
<accession>A0ABR6ZTG6</accession>
<gene>
    <name evidence="1" type="ORF">H8L32_16785</name>
</gene>